<proteinExistence type="predicted"/>
<dbReference type="GeneID" id="19954811"/>
<keyword evidence="2" id="KW-1185">Reference proteome</keyword>
<evidence type="ECO:0000313" key="1">
    <source>
        <dbReference type="EMBL" id="EQC28124.1"/>
    </source>
</evidence>
<dbReference type="RefSeq" id="XP_008618410.1">
    <property type="nucleotide sequence ID" value="XM_008620188.1"/>
</dbReference>
<evidence type="ECO:0000313" key="2">
    <source>
        <dbReference type="Proteomes" id="UP000030762"/>
    </source>
</evidence>
<name>T0PRK7_SAPDV</name>
<protein>
    <submittedName>
        <fullName evidence="1">Uncharacterized protein</fullName>
    </submittedName>
</protein>
<dbReference type="VEuPathDB" id="FungiDB:SDRG_14084"/>
<sequence length="179" mass="19540">MTQQLPVVFAYNAALAVSSGSCRLGVTTTTKRDRYVIWLEAKASKHQWQCCVSDMTQHAPPNVVLPMHAVMAAFKRAVEAPSSRETLNMGTPDAADAKDGHLQLILHMSLMVELELDFTFDMAPLTVEAVEILAAKIRDVEDTIAVTNQKLSALEKRLNEASPTWAPFCGGDSKKAAEP</sequence>
<reference evidence="1 2" key="1">
    <citation type="submission" date="2012-04" db="EMBL/GenBank/DDBJ databases">
        <title>The Genome Sequence of Saprolegnia declina VS20.</title>
        <authorList>
            <consortium name="The Broad Institute Genome Sequencing Platform"/>
            <person name="Russ C."/>
            <person name="Nusbaum C."/>
            <person name="Tyler B."/>
            <person name="van West P."/>
            <person name="Dieguez-Uribeondo J."/>
            <person name="de Bruijn I."/>
            <person name="Tripathy S."/>
            <person name="Jiang R."/>
            <person name="Young S.K."/>
            <person name="Zeng Q."/>
            <person name="Gargeya S."/>
            <person name="Fitzgerald M."/>
            <person name="Haas B."/>
            <person name="Abouelleil A."/>
            <person name="Alvarado L."/>
            <person name="Arachchi H.M."/>
            <person name="Berlin A."/>
            <person name="Chapman S.B."/>
            <person name="Goldberg J."/>
            <person name="Griggs A."/>
            <person name="Gujja S."/>
            <person name="Hansen M."/>
            <person name="Howarth C."/>
            <person name="Imamovic A."/>
            <person name="Larimer J."/>
            <person name="McCowen C."/>
            <person name="Montmayeur A."/>
            <person name="Murphy C."/>
            <person name="Neiman D."/>
            <person name="Pearson M."/>
            <person name="Priest M."/>
            <person name="Roberts A."/>
            <person name="Saif S."/>
            <person name="Shea T."/>
            <person name="Sisk P."/>
            <person name="Sykes S."/>
            <person name="Wortman J."/>
            <person name="Nusbaum C."/>
            <person name="Birren B."/>
        </authorList>
    </citation>
    <scope>NUCLEOTIDE SEQUENCE [LARGE SCALE GENOMIC DNA]</scope>
    <source>
        <strain evidence="1 2">VS20</strain>
    </source>
</reference>
<organism evidence="1 2">
    <name type="scientific">Saprolegnia diclina (strain VS20)</name>
    <dbReference type="NCBI Taxonomy" id="1156394"/>
    <lineage>
        <taxon>Eukaryota</taxon>
        <taxon>Sar</taxon>
        <taxon>Stramenopiles</taxon>
        <taxon>Oomycota</taxon>
        <taxon>Saprolegniomycetes</taxon>
        <taxon>Saprolegniales</taxon>
        <taxon>Saprolegniaceae</taxon>
        <taxon>Saprolegnia</taxon>
    </lineage>
</organism>
<dbReference type="Proteomes" id="UP000030762">
    <property type="component" value="Unassembled WGS sequence"/>
</dbReference>
<dbReference type="EMBL" id="JH767198">
    <property type="protein sequence ID" value="EQC28124.1"/>
    <property type="molecule type" value="Genomic_DNA"/>
</dbReference>
<accession>T0PRK7</accession>
<dbReference type="InParanoid" id="T0PRK7"/>
<dbReference type="AlphaFoldDB" id="T0PRK7"/>
<dbReference type="OrthoDB" id="79107at2759"/>
<gene>
    <name evidence="1" type="ORF">SDRG_14084</name>
</gene>